<name>A0A8T0JQT3_PHAAN</name>
<protein>
    <submittedName>
        <fullName evidence="2">Uncharacterized protein</fullName>
    </submittedName>
</protein>
<keyword evidence="1" id="KW-0812">Transmembrane</keyword>
<dbReference type="EMBL" id="JABFOF010000010">
    <property type="protein sequence ID" value="KAG2376945.1"/>
    <property type="molecule type" value="Genomic_DNA"/>
</dbReference>
<proteinExistence type="predicted"/>
<organism evidence="2 3">
    <name type="scientific">Phaseolus angularis</name>
    <name type="common">Azuki bean</name>
    <name type="synonym">Vigna angularis</name>
    <dbReference type="NCBI Taxonomy" id="3914"/>
    <lineage>
        <taxon>Eukaryota</taxon>
        <taxon>Viridiplantae</taxon>
        <taxon>Streptophyta</taxon>
        <taxon>Embryophyta</taxon>
        <taxon>Tracheophyta</taxon>
        <taxon>Spermatophyta</taxon>
        <taxon>Magnoliopsida</taxon>
        <taxon>eudicotyledons</taxon>
        <taxon>Gunneridae</taxon>
        <taxon>Pentapetalae</taxon>
        <taxon>rosids</taxon>
        <taxon>fabids</taxon>
        <taxon>Fabales</taxon>
        <taxon>Fabaceae</taxon>
        <taxon>Papilionoideae</taxon>
        <taxon>50 kb inversion clade</taxon>
        <taxon>NPAAA clade</taxon>
        <taxon>indigoferoid/millettioid clade</taxon>
        <taxon>Phaseoleae</taxon>
        <taxon>Vigna</taxon>
    </lineage>
</organism>
<accession>A0A8T0JQT3</accession>
<comment type="caution">
    <text evidence="2">The sequence shown here is derived from an EMBL/GenBank/DDBJ whole genome shotgun (WGS) entry which is preliminary data.</text>
</comment>
<sequence length="169" mass="18666">MVDNVRGVEKDRATVNRDGVSRLLILAHSLSSFSSCLGVYNIVGVVVWCYGVVVAWFGVVAITLNLKYVGDDGHEIEHDLVGEVGQDGEGAEDAEVGQVGDVGEVDHETEGAEDMQEEFDVSSWIRSDEEAFVSEDEFMDVGVHVDEQLEHQDCEVICESYFKNSKMIF</sequence>
<keyword evidence="1" id="KW-1133">Transmembrane helix</keyword>
<keyword evidence="1" id="KW-0472">Membrane</keyword>
<evidence type="ECO:0000313" key="2">
    <source>
        <dbReference type="EMBL" id="KAG2376945.1"/>
    </source>
</evidence>
<evidence type="ECO:0000313" key="3">
    <source>
        <dbReference type="Proteomes" id="UP000743370"/>
    </source>
</evidence>
<reference evidence="2 3" key="1">
    <citation type="submission" date="2020-05" db="EMBL/GenBank/DDBJ databases">
        <title>Vigna angularis (adzuki bean) Var. LongXiaoDou No. 4 denovo assembly.</title>
        <authorList>
            <person name="Xiang H."/>
        </authorList>
    </citation>
    <scope>NUCLEOTIDE SEQUENCE [LARGE SCALE GENOMIC DNA]</scope>
    <source>
        <tissue evidence="2">Leaf</tissue>
    </source>
</reference>
<evidence type="ECO:0000256" key="1">
    <source>
        <dbReference type="SAM" id="Phobius"/>
    </source>
</evidence>
<dbReference type="Proteomes" id="UP000743370">
    <property type="component" value="Unassembled WGS sequence"/>
</dbReference>
<gene>
    <name evidence="2" type="ORF">HKW66_Vig0175180</name>
</gene>
<feature type="transmembrane region" description="Helical" evidence="1">
    <location>
        <begin position="39"/>
        <end position="64"/>
    </location>
</feature>
<dbReference type="AlphaFoldDB" id="A0A8T0JQT3"/>